<keyword evidence="8" id="KW-0414">Isoprene biosynthesis</keyword>
<dbReference type="GO" id="GO:0016114">
    <property type="term" value="P:terpenoid biosynthetic process"/>
    <property type="evidence" value="ECO:0007669"/>
    <property type="project" value="UniProtKB-ARBA"/>
</dbReference>
<dbReference type="PROSITE" id="PS00723">
    <property type="entry name" value="POLYPRENYL_SYNTHASE_1"/>
    <property type="match status" value="1"/>
</dbReference>
<dbReference type="EC" id="2.5.1.10" evidence="3"/>
<reference evidence="13 14" key="1">
    <citation type="submission" date="2018-08" db="EMBL/GenBank/DDBJ databases">
        <title>The metabolism and importance of syntrophic acetate oxidation coupled to methane or sulfide production in haloalkaline environments.</title>
        <authorList>
            <person name="Timmers P.H.A."/>
            <person name="Vavourakis C.D."/>
            <person name="Sorokin D.Y."/>
            <person name="Sinninghe Damste J.S."/>
            <person name="Muyzer G."/>
            <person name="Stams A.J.M."/>
            <person name="Plugge C.M."/>
        </authorList>
    </citation>
    <scope>NUCLEOTIDE SEQUENCE [LARGE SCALE GENOMIC DNA]</scope>
    <source>
        <strain evidence="13">MSAO_Bac1</strain>
    </source>
</reference>
<name>A0A424YFA2_9FIRM</name>
<dbReference type="GO" id="GO:0046872">
    <property type="term" value="F:metal ion binding"/>
    <property type="evidence" value="ECO:0007669"/>
    <property type="project" value="UniProtKB-KW"/>
</dbReference>
<evidence type="ECO:0000256" key="8">
    <source>
        <dbReference type="ARBA" id="ARBA00023229"/>
    </source>
</evidence>
<evidence type="ECO:0000256" key="7">
    <source>
        <dbReference type="ARBA" id="ARBA00022842"/>
    </source>
</evidence>
<dbReference type="PANTHER" id="PTHR43281">
    <property type="entry name" value="FARNESYL DIPHOSPHATE SYNTHASE"/>
    <property type="match status" value="1"/>
</dbReference>
<dbReference type="InterPro" id="IPR000092">
    <property type="entry name" value="Polyprenyl_synt"/>
</dbReference>
<dbReference type="AlphaFoldDB" id="A0A424YFA2"/>
<proteinExistence type="inferred from homology"/>
<dbReference type="Pfam" id="PF00348">
    <property type="entry name" value="polyprenyl_synt"/>
    <property type="match status" value="1"/>
</dbReference>
<evidence type="ECO:0000256" key="12">
    <source>
        <dbReference type="RuleBase" id="RU004466"/>
    </source>
</evidence>
<keyword evidence="5 12" id="KW-0808">Transferase</keyword>
<evidence type="ECO:0000256" key="9">
    <source>
        <dbReference type="ARBA" id="ARBA00032380"/>
    </source>
</evidence>
<protein>
    <recommendedName>
        <fullName evidence="4">Farnesyl diphosphate synthase</fullName>
        <ecNumber evidence="3">2.5.1.10</ecNumber>
    </recommendedName>
    <alternativeName>
        <fullName evidence="10">(2E,6E)-farnesyl diphosphate synthase</fullName>
    </alternativeName>
    <alternativeName>
        <fullName evidence="9">Geranyltranstransferase</fullName>
    </alternativeName>
</protein>
<dbReference type="PROSITE" id="PS00444">
    <property type="entry name" value="POLYPRENYL_SYNTHASE_2"/>
    <property type="match status" value="1"/>
</dbReference>
<evidence type="ECO:0000256" key="1">
    <source>
        <dbReference type="ARBA" id="ARBA00001946"/>
    </source>
</evidence>
<dbReference type="GO" id="GO:0005737">
    <property type="term" value="C:cytoplasm"/>
    <property type="evidence" value="ECO:0007669"/>
    <property type="project" value="UniProtKB-ARBA"/>
</dbReference>
<evidence type="ECO:0000256" key="2">
    <source>
        <dbReference type="ARBA" id="ARBA00006706"/>
    </source>
</evidence>
<evidence type="ECO:0000256" key="4">
    <source>
        <dbReference type="ARBA" id="ARBA00015100"/>
    </source>
</evidence>
<accession>A0A424YFA2</accession>
<dbReference type="InterPro" id="IPR008949">
    <property type="entry name" value="Isoprenoid_synthase_dom_sf"/>
</dbReference>
<comment type="cofactor">
    <cofactor evidence="1">
        <name>Mg(2+)</name>
        <dbReference type="ChEBI" id="CHEBI:18420"/>
    </cofactor>
</comment>
<comment type="caution">
    <text evidence="13">The sequence shown here is derived from an EMBL/GenBank/DDBJ whole genome shotgun (WGS) entry which is preliminary data.</text>
</comment>
<evidence type="ECO:0000256" key="5">
    <source>
        <dbReference type="ARBA" id="ARBA00022679"/>
    </source>
</evidence>
<dbReference type="CDD" id="cd00685">
    <property type="entry name" value="Trans_IPPS_HT"/>
    <property type="match status" value="1"/>
</dbReference>
<organism evidence="13 14">
    <name type="scientific">Candidatus Syntrophonatronum acetioxidans</name>
    <dbReference type="NCBI Taxonomy" id="1795816"/>
    <lineage>
        <taxon>Bacteria</taxon>
        <taxon>Bacillati</taxon>
        <taxon>Bacillota</taxon>
        <taxon>Clostridia</taxon>
        <taxon>Eubacteriales</taxon>
        <taxon>Syntrophomonadaceae</taxon>
        <taxon>Candidatus Syntrophonatronum</taxon>
    </lineage>
</organism>
<evidence type="ECO:0000256" key="10">
    <source>
        <dbReference type="ARBA" id="ARBA00032873"/>
    </source>
</evidence>
<evidence type="ECO:0000256" key="6">
    <source>
        <dbReference type="ARBA" id="ARBA00022723"/>
    </source>
</evidence>
<dbReference type="FunFam" id="1.10.600.10:FF:000001">
    <property type="entry name" value="Geranylgeranyl diphosphate synthase"/>
    <property type="match status" value="1"/>
</dbReference>
<evidence type="ECO:0000313" key="14">
    <source>
        <dbReference type="Proteomes" id="UP000285138"/>
    </source>
</evidence>
<evidence type="ECO:0000256" key="11">
    <source>
        <dbReference type="ARBA" id="ARBA00049399"/>
    </source>
</evidence>
<sequence>MDIKKYLEERIKIVDGALDRFLPPEDTYPQVIHKSMRYSIFAGGKRLRPILAMAGADLFDKELKEYLPAACALEMVHTYSLIHDDLPAMDDDDYRRGKLTNHKVFGEDIAILAGDALLTLAFEILSREESLVDPAINMRVMGELAGAAGVGGMIGGQVVDLESEGKAVEGDTLSYIHTHKTGALLRASVRIGGIISRANDREMEALTRYAEALGLAFQIVDDILDIEGEEEKMGKRKGMDSIQKKATYPSLYGLTAAREKAQELYDESLSSIEIFGGRGNLLQLIAKFLVNRDY</sequence>
<dbReference type="EMBL" id="QZAA01000119">
    <property type="protein sequence ID" value="RQD76376.1"/>
    <property type="molecule type" value="Genomic_DNA"/>
</dbReference>
<comment type="similarity">
    <text evidence="2 12">Belongs to the FPP/GGPP synthase family.</text>
</comment>
<keyword evidence="7" id="KW-0460">Magnesium</keyword>
<dbReference type="PANTHER" id="PTHR43281:SF1">
    <property type="entry name" value="FARNESYL DIPHOSPHATE SYNTHASE"/>
    <property type="match status" value="1"/>
</dbReference>
<dbReference type="SUPFAM" id="SSF48576">
    <property type="entry name" value="Terpenoid synthases"/>
    <property type="match status" value="1"/>
</dbReference>
<keyword evidence="6" id="KW-0479">Metal-binding</keyword>
<dbReference type="Gene3D" id="1.10.600.10">
    <property type="entry name" value="Farnesyl Diphosphate Synthase"/>
    <property type="match status" value="1"/>
</dbReference>
<evidence type="ECO:0000256" key="3">
    <source>
        <dbReference type="ARBA" id="ARBA00012439"/>
    </source>
</evidence>
<gene>
    <name evidence="13" type="ORF">D5R97_04470</name>
</gene>
<dbReference type="Proteomes" id="UP000285138">
    <property type="component" value="Unassembled WGS sequence"/>
</dbReference>
<dbReference type="NCBIfam" id="NF045485">
    <property type="entry name" value="FPPsyn"/>
    <property type="match status" value="1"/>
</dbReference>
<evidence type="ECO:0000313" key="13">
    <source>
        <dbReference type="EMBL" id="RQD76376.1"/>
    </source>
</evidence>
<dbReference type="SFLD" id="SFLDG01017">
    <property type="entry name" value="Polyprenyl_Transferase_Like"/>
    <property type="match status" value="1"/>
</dbReference>
<dbReference type="GO" id="GO:0004337">
    <property type="term" value="F:(2E,6E)-farnesyl diphosphate synthase activity"/>
    <property type="evidence" value="ECO:0007669"/>
    <property type="project" value="UniProtKB-EC"/>
</dbReference>
<dbReference type="InterPro" id="IPR053378">
    <property type="entry name" value="Prenyl_diphosphate_synthase"/>
</dbReference>
<dbReference type="SFLD" id="SFLDS00005">
    <property type="entry name" value="Isoprenoid_Synthase_Type_I"/>
    <property type="match status" value="1"/>
</dbReference>
<comment type="catalytic activity">
    <reaction evidence="11">
        <text>isopentenyl diphosphate + (2E)-geranyl diphosphate = (2E,6E)-farnesyl diphosphate + diphosphate</text>
        <dbReference type="Rhea" id="RHEA:19361"/>
        <dbReference type="ChEBI" id="CHEBI:33019"/>
        <dbReference type="ChEBI" id="CHEBI:58057"/>
        <dbReference type="ChEBI" id="CHEBI:128769"/>
        <dbReference type="ChEBI" id="CHEBI:175763"/>
        <dbReference type="EC" id="2.5.1.10"/>
    </reaction>
</comment>
<dbReference type="InterPro" id="IPR033749">
    <property type="entry name" value="Polyprenyl_synt_CS"/>
</dbReference>